<dbReference type="Gene3D" id="3.20.20.80">
    <property type="entry name" value="Glycosidases"/>
    <property type="match status" value="1"/>
</dbReference>
<evidence type="ECO:0000313" key="2">
    <source>
        <dbReference type="EMBL" id="MDG0811448.1"/>
    </source>
</evidence>
<keyword evidence="3" id="KW-1185">Reference proteome</keyword>
<feature type="compositionally biased region" description="Basic and acidic residues" evidence="1">
    <location>
        <begin position="611"/>
        <end position="622"/>
    </location>
</feature>
<dbReference type="InterPro" id="IPR017853">
    <property type="entry name" value="GH"/>
</dbReference>
<reference evidence="2" key="1">
    <citation type="submission" date="2022-10" db="EMBL/GenBank/DDBJ databases">
        <title>Comparative genomic analysis of Cohnella hashimotonis sp. nov., isolated from the International Space Station.</title>
        <authorList>
            <person name="Simpson A."/>
            <person name="Venkateswaran K."/>
        </authorList>
    </citation>
    <scope>NUCLEOTIDE SEQUENCE</scope>
    <source>
        <strain evidence="2">DSM 28161</strain>
    </source>
</reference>
<evidence type="ECO:0000256" key="1">
    <source>
        <dbReference type="SAM" id="MobiDB-lite"/>
    </source>
</evidence>
<protein>
    <recommendedName>
        <fullName evidence="4">Beta-galactosidase</fullName>
    </recommendedName>
</protein>
<feature type="compositionally biased region" description="Basic and acidic residues" evidence="1">
    <location>
        <begin position="667"/>
        <end position="678"/>
    </location>
</feature>
<comment type="caution">
    <text evidence="2">The sequence shown here is derived from an EMBL/GenBank/DDBJ whole genome shotgun (WGS) entry which is preliminary data.</text>
</comment>
<feature type="compositionally biased region" description="Low complexity" evidence="1">
    <location>
        <begin position="643"/>
        <end position="653"/>
    </location>
</feature>
<accession>A0A9X4KVY7</accession>
<gene>
    <name evidence="2" type="ORF">OMP40_20295</name>
</gene>
<evidence type="ECO:0008006" key="4">
    <source>
        <dbReference type="Google" id="ProtNLM"/>
    </source>
</evidence>
<dbReference type="Proteomes" id="UP001153404">
    <property type="component" value="Unassembled WGS sequence"/>
</dbReference>
<dbReference type="EMBL" id="JAPDIA010000007">
    <property type="protein sequence ID" value="MDG0811448.1"/>
    <property type="molecule type" value="Genomic_DNA"/>
</dbReference>
<dbReference type="InterPro" id="IPR008979">
    <property type="entry name" value="Galactose-bd-like_sf"/>
</dbReference>
<name>A0A9X4KVY7_9BACL</name>
<feature type="compositionally biased region" description="Basic residues" evidence="1">
    <location>
        <begin position="549"/>
        <end position="571"/>
    </location>
</feature>
<dbReference type="AlphaFoldDB" id="A0A9X4KVY7"/>
<organism evidence="2 3">
    <name type="scientific">Cohnella rhizosphaerae</name>
    <dbReference type="NCBI Taxonomy" id="1457232"/>
    <lineage>
        <taxon>Bacteria</taxon>
        <taxon>Bacillati</taxon>
        <taxon>Bacillota</taxon>
        <taxon>Bacilli</taxon>
        <taxon>Bacillales</taxon>
        <taxon>Paenibacillaceae</taxon>
        <taxon>Cohnella</taxon>
    </lineage>
</organism>
<feature type="region of interest" description="Disordered" evidence="1">
    <location>
        <begin position="495"/>
        <end position="520"/>
    </location>
</feature>
<dbReference type="PANTHER" id="PTHR42732">
    <property type="entry name" value="BETA-GALACTOSIDASE"/>
    <property type="match status" value="1"/>
</dbReference>
<dbReference type="PANTHER" id="PTHR42732:SF1">
    <property type="entry name" value="BETA-MANNOSIDASE"/>
    <property type="match status" value="1"/>
</dbReference>
<feature type="compositionally biased region" description="Basic and acidic residues" evidence="1">
    <location>
        <begin position="593"/>
        <end position="603"/>
    </location>
</feature>
<dbReference type="SUPFAM" id="SSF51445">
    <property type="entry name" value="(Trans)glycosidases"/>
    <property type="match status" value="1"/>
</dbReference>
<dbReference type="SUPFAM" id="SSF49785">
    <property type="entry name" value="Galactose-binding domain-like"/>
    <property type="match status" value="2"/>
</dbReference>
<dbReference type="Gene3D" id="2.60.120.260">
    <property type="entry name" value="Galactose-binding domain-like"/>
    <property type="match status" value="1"/>
</dbReference>
<sequence length="678" mass="73620">MRMNERQLRLDGQWRFLLDRDDRYADAPPPDGAFGEDAIQVPGSWEEQGYGDAPAYGQIDTWTKVREYEGAAWYRTTFCVGDAEKSDWTGQATEGALETSAVHAGVRTGAAADAAGDAARATEAAWALTIAGARWTTEVWVNGAYAGRRDSLSAPHVYRLRGVVRHGANELAIRVDNRMRLPLADSHIHTRHTATAWGGITGGVRLARLAPARIETVAIAPDPAAGIFRCRVTASGALAAGDAVVATFQAPNGETFRAAAALVEAASGHDGLGDRHEGLGGRHEGLGGLDGRQDGLGDNGARSHGKADAGFVAELICAVGDAPAFWTDARPQLYEAAFAVVRDGETLDRTARRPGLRRLAAEGKRLLLNGHPVWLRGYVDCCIFPLTGYPVWDKDHYDRQFRIAKSYGFNHVRLHGWTAPEPFWEAADEAGMLVQAELPHWSAHYQPREAEPPADVDAFLEAELRRIYDQLNAHPSFVLFAMGNELVKDNGHPPVERAGEAGARAGSFETRHGQHRLRSVAGAGSRGRLFYPLVQLAYAAQDRGDRDARHRPRLFRRRQAQRQAGHRARARAVRDVRAPFGEGQVHGRPPADLARDDRRDARGQRTRGPRARVDRGDRRPSDARAQGSDGAGEAYAGRGGRAAAGHSRLSRAGPCDDGAARCVLGQQRDDRAAARAGF</sequence>
<evidence type="ECO:0000313" key="3">
    <source>
        <dbReference type="Proteomes" id="UP001153404"/>
    </source>
</evidence>
<dbReference type="InterPro" id="IPR051913">
    <property type="entry name" value="GH2_Domain-Containing"/>
</dbReference>
<proteinExistence type="predicted"/>
<feature type="region of interest" description="Disordered" evidence="1">
    <location>
        <begin position="542"/>
        <end position="678"/>
    </location>
</feature>